<protein>
    <submittedName>
        <fullName evidence="1">Uncharacterized protein</fullName>
    </submittedName>
</protein>
<accession>A0AAV7WC48</accession>
<organism evidence="1 2">
    <name type="scientific">Pleurodeles waltl</name>
    <name type="common">Iberian ribbed newt</name>
    <dbReference type="NCBI Taxonomy" id="8319"/>
    <lineage>
        <taxon>Eukaryota</taxon>
        <taxon>Metazoa</taxon>
        <taxon>Chordata</taxon>
        <taxon>Craniata</taxon>
        <taxon>Vertebrata</taxon>
        <taxon>Euteleostomi</taxon>
        <taxon>Amphibia</taxon>
        <taxon>Batrachia</taxon>
        <taxon>Caudata</taxon>
        <taxon>Salamandroidea</taxon>
        <taxon>Salamandridae</taxon>
        <taxon>Pleurodelinae</taxon>
        <taxon>Pleurodeles</taxon>
    </lineage>
</organism>
<comment type="caution">
    <text evidence="1">The sequence shown here is derived from an EMBL/GenBank/DDBJ whole genome shotgun (WGS) entry which is preliminary data.</text>
</comment>
<gene>
    <name evidence="1" type="ORF">NDU88_006305</name>
</gene>
<name>A0AAV7WC48_PLEWA</name>
<dbReference type="EMBL" id="JANPWB010000002">
    <property type="protein sequence ID" value="KAJ1210943.1"/>
    <property type="molecule type" value="Genomic_DNA"/>
</dbReference>
<sequence>MVTDDGGFISLTCAPWDMTSAFNGPGPSGTREQGRWRVNKRNFKEECRLWRGFSVDKAVDRTFNVENRESLQYNSIRTEVIQSDLLDKRGCYVNGDLQWCHMCYHLDDIAKIEFGRDQCLYVCPESFWKECLHFGQEGQLVQANFVLCVMWDLMLCVEPMWHPRNFAELTVQERKESRLIFKSQS</sequence>
<evidence type="ECO:0000313" key="1">
    <source>
        <dbReference type="EMBL" id="KAJ1210943.1"/>
    </source>
</evidence>
<dbReference type="AlphaFoldDB" id="A0AAV7WC48"/>
<proteinExistence type="predicted"/>
<evidence type="ECO:0000313" key="2">
    <source>
        <dbReference type="Proteomes" id="UP001066276"/>
    </source>
</evidence>
<dbReference type="Proteomes" id="UP001066276">
    <property type="component" value="Chromosome 1_2"/>
</dbReference>
<reference evidence="1" key="1">
    <citation type="journal article" date="2022" name="bioRxiv">
        <title>Sequencing and chromosome-scale assembly of the giantPleurodeles waltlgenome.</title>
        <authorList>
            <person name="Brown T."/>
            <person name="Elewa A."/>
            <person name="Iarovenko S."/>
            <person name="Subramanian E."/>
            <person name="Araus A.J."/>
            <person name="Petzold A."/>
            <person name="Susuki M."/>
            <person name="Suzuki K.-i.T."/>
            <person name="Hayashi T."/>
            <person name="Toyoda A."/>
            <person name="Oliveira C."/>
            <person name="Osipova E."/>
            <person name="Leigh N.D."/>
            <person name="Simon A."/>
            <person name="Yun M.H."/>
        </authorList>
    </citation>
    <scope>NUCLEOTIDE SEQUENCE</scope>
    <source>
        <strain evidence="1">20211129_DDA</strain>
        <tissue evidence="1">Liver</tissue>
    </source>
</reference>
<keyword evidence="2" id="KW-1185">Reference proteome</keyword>